<dbReference type="PROSITE" id="PS51918">
    <property type="entry name" value="RADICAL_SAM"/>
    <property type="match status" value="1"/>
</dbReference>
<feature type="domain" description="Radical SAM core" evidence="7">
    <location>
        <begin position="90"/>
        <end position="324"/>
    </location>
</feature>
<reference evidence="8 9" key="2">
    <citation type="submission" date="2020-03" db="EMBL/GenBank/DDBJ databases">
        <authorList>
            <person name="Ichikawa N."/>
            <person name="Kimura A."/>
            <person name="Kitahashi Y."/>
            <person name="Uohara A."/>
        </authorList>
    </citation>
    <scope>NUCLEOTIDE SEQUENCE [LARGE SCALE GENOMIC DNA]</scope>
    <source>
        <strain evidence="8 9">NBRC 105367</strain>
    </source>
</reference>
<feature type="compositionally biased region" description="Low complexity" evidence="6">
    <location>
        <begin position="518"/>
        <end position="537"/>
    </location>
</feature>
<dbReference type="GO" id="GO:0016491">
    <property type="term" value="F:oxidoreductase activity"/>
    <property type="evidence" value="ECO:0007669"/>
    <property type="project" value="InterPro"/>
</dbReference>
<dbReference type="EMBL" id="AP022871">
    <property type="protein sequence ID" value="BCB82887.1"/>
    <property type="molecule type" value="Genomic_DNA"/>
</dbReference>
<dbReference type="InterPro" id="IPR023867">
    <property type="entry name" value="Sulphatase_maturase_rSAM"/>
</dbReference>
<reference evidence="8 9" key="1">
    <citation type="submission" date="2020-03" db="EMBL/GenBank/DDBJ databases">
        <title>Whole genome shotgun sequence of Phytohabitans suffuscus NBRC 105367.</title>
        <authorList>
            <person name="Komaki H."/>
            <person name="Tamura T."/>
        </authorList>
    </citation>
    <scope>NUCLEOTIDE SEQUENCE [LARGE SCALE GENOMIC DNA]</scope>
    <source>
        <strain evidence="8 9">NBRC 105367</strain>
    </source>
</reference>
<dbReference type="SUPFAM" id="SSF102114">
    <property type="entry name" value="Radical SAM enzymes"/>
    <property type="match status" value="1"/>
</dbReference>
<dbReference type="SFLD" id="SFLDS00029">
    <property type="entry name" value="Radical_SAM"/>
    <property type="match status" value="1"/>
</dbReference>
<dbReference type="CDD" id="cd01335">
    <property type="entry name" value="Radical_SAM"/>
    <property type="match status" value="1"/>
</dbReference>
<evidence type="ECO:0000256" key="3">
    <source>
        <dbReference type="ARBA" id="ARBA00023004"/>
    </source>
</evidence>
<protein>
    <submittedName>
        <fullName evidence="8">Radical SAM/SPASM domain-containing protein</fullName>
    </submittedName>
</protein>
<dbReference type="KEGG" id="psuu:Psuf_002000"/>
<evidence type="ECO:0000313" key="8">
    <source>
        <dbReference type="EMBL" id="BCB82887.1"/>
    </source>
</evidence>
<evidence type="ECO:0000313" key="9">
    <source>
        <dbReference type="Proteomes" id="UP000503011"/>
    </source>
</evidence>
<keyword evidence="4" id="KW-0411">Iron-sulfur</keyword>
<dbReference type="Pfam" id="PF04055">
    <property type="entry name" value="Radical_SAM"/>
    <property type="match status" value="1"/>
</dbReference>
<sequence>MTNVLKRSDYILLSDRSFRAPDGDRYRFGFASRTAKMFRLREADAESFDAGRLDDLHPELVQELTEIEALVSTSEDELGELTRRRRARSTGARLRRLVFLPTSYCNMGCAYCGQEHTKTPVERRRVQQKIDRAVAALADPETTALHVAWFGGEPLLALRVIREISAAVLPEAERLGKPYSADVVTNGSLLTHRVLRELYDDCAIRWLEVTIDGPREVHDERRAMRNGAGTFDKIVDLIGEVIAAGSYPELTFGIRTNVDNQNEDRVAELITELARRGLASPRVILKPAPVHSWGNDVADRELKRSEYARRELEWAALAASLGMTLPATLPLRPRAATCIATSRSSEVVDSAGRVYSCTEHPLVPVDSVRGQVASLDLLPVDQRRPEGAFDSWYDEVRAGQWPCATCPFMPVCGAAAPSCGKRASCPAPATSSPGGSGSTTPRSPVDLSRMAELRLAPYASWAPSRRAWSCRWAPGTRPPPGPRRARSATTCWPARREATRPSSAATPPAPGWPGGWPSGASSPSSPAAPTTRRPAWGSTAAASWPS</sequence>
<evidence type="ECO:0000256" key="1">
    <source>
        <dbReference type="ARBA" id="ARBA00022691"/>
    </source>
</evidence>
<feature type="region of interest" description="Disordered" evidence="6">
    <location>
        <begin position="470"/>
        <end position="546"/>
    </location>
</feature>
<organism evidence="8 9">
    <name type="scientific">Phytohabitans suffuscus</name>
    <dbReference type="NCBI Taxonomy" id="624315"/>
    <lineage>
        <taxon>Bacteria</taxon>
        <taxon>Bacillati</taxon>
        <taxon>Actinomycetota</taxon>
        <taxon>Actinomycetes</taxon>
        <taxon>Micromonosporales</taxon>
        <taxon>Micromonosporaceae</taxon>
    </lineage>
</organism>
<dbReference type="SFLD" id="SFLDG01067">
    <property type="entry name" value="SPASM/twitch_domain_containing"/>
    <property type="match status" value="1"/>
</dbReference>
<dbReference type="PANTHER" id="PTHR43273:SF3">
    <property type="entry name" value="ANAEROBIC SULFATASE-MATURATING ENZYME HOMOLOG ASLB-RELATED"/>
    <property type="match status" value="1"/>
</dbReference>
<comment type="similarity">
    <text evidence="5">Belongs to the radical SAM superfamily. Anaerobic sulfatase-maturating enzyme family.</text>
</comment>
<evidence type="ECO:0000256" key="4">
    <source>
        <dbReference type="ARBA" id="ARBA00023014"/>
    </source>
</evidence>
<dbReference type="Proteomes" id="UP000503011">
    <property type="component" value="Chromosome"/>
</dbReference>
<proteinExistence type="inferred from homology"/>
<dbReference type="InterPro" id="IPR058240">
    <property type="entry name" value="rSAM_sf"/>
</dbReference>
<dbReference type="PANTHER" id="PTHR43273">
    <property type="entry name" value="ANAEROBIC SULFATASE-MATURATING ENZYME HOMOLOG ASLB-RELATED"/>
    <property type="match status" value="1"/>
</dbReference>
<evidence type="ECO:0000256" key="5">
    <source>
        <dbReference type="ARBA" id="ARBA00023601"/>
    </source>
</evidence>
<dbReference type="RefSeq" id="WP_173152719.1">
    <property type="nucleotide sequence ID" value="NZ_AP022871.1"/>
</dbReference>
<feature type="region of interest" description="Disordered" evidence="6">
    <location>
        <begin position="423"/>
        <end position="444"/>
    </location>
</feature>
<evidence type="ECO:0000256" key="6">
    <source>
        <dbReference type="SAM" id="MobiDB-lite"/>
    </source>
</evidence>
<dbReference type="GO" id="GO:0051536">
    <property type="term" value="F:iron-sulfur cluster binding"/>
    <property type="evidence" value="ECO:0007669"/>
    <property type="project" value="UniProtKB-KW"/>
</dbReference>
<name>A0A6F8Y9Z2_9ACTN</name>
<keyword evidence="9" id="KW-1185">Reference proteome</keyword>
<dbReference type="InterPro" id="IPR007197">
    <property type="entry name" value="rSAM"/>
</dbReference>
<dbReference type="Gene3D" id="3.20.20.70">
    <property type="entry name" value="Aldolase class I"/>
    <property type="match status" value="1"/>
</dbReference>
<gene>
    <name evidence="8" type="ORF">Psuf_002000</name>
</gene>
<dbReference type="UniPathway" id="UPA00782"/>
<accession>A0A6F8Y9Z2</accession>
<dbReference type="InterPro" id="IPR013785">
    <property type="entry name" value="Aldolase_TIM"/>
</dbReference>
<evidence type="ECO:0000256" key="2">
    <source>
        <dbReference type="ARBA" id="ARBA00022723"/>
    </source>
</evidence>
<keyword evidence="3" id="KW-0408">Iron</keyword>
<keyword evidence="2" id="KW-0479">Metal-binding</keyword>
<evidence type="ECO:0000259" key="7">
    <source>
        <dbReference type="PROSITE" id="PS51918"/>
    </source>
</evidence>
<dbReference type="GO" id="GO:0046872">
    <property type="term" value="F:metal ion binding"/>
    <property type="evidence" value="ECO:0007669"/>
    <property type="project" value="UniProtKB-KW"/>
</dbReference>
<dbReference type="AlphaFoldDB" id="A0A6F8Y9Z2"/>
<keyword evidence="1" id="KW-0949">S-adenosyl-L-methionine</keyword>